<evidence type="ECO:0000313" key="3">
    <source>
        <dbReference type="Proteomes" id="UP000193467"/>
    </source>
</evidence>
<accession>A0A1Y2FXC4</accession>
<comment type="caution">
    <text evidence="2">The sequence shown here is derived from an EMBL/GenBank/DDBJ whole genome shotgun (WGS) entry which is preliminary data.</text>
</comment>
<dbReference type="InParanoid" id="A0A1Y2FXC4"/>
<keyword evidence="1" id="KW-0175">Coiled coil</keyword>
<proteinExistence type="predicted"/>
<dbReference type="Proteomes" id="UP000193467">
    <property type="component" value="Unassembled WGS sequence"/>
</dbReference>
<dbReference type="EMBL" id="MCGR01000008">
    <property type="protein sequence ID" value="ORY88715.1"/>
    <property type="molecule type" value="Genomic_DNA"/>
</dbReference>
<evidence type="ECO:0000256" key="1">
    <source>
        <dbReference type="SAM" id="Coils"/>
    </source>
</evidence>
<gene>
    <name evidence="2" type="ORF">BCR35DRAFT_301022</name>
</gene>
<feature type="coiled-coil region" evidence="1">
    <location>
        <begin position="156"/>
        <end position="183"/>
    </location>
</feature>
<feature type="coiled-coil region" evidence="1">
    <location>
        <begin position="72"/>
        <end position="129"/>
    </location>
</feature>
<keyword evidence="3" id="KW-1185">Reference proteome</keyword>
<name>A0A1Y2FXC4_9BASI</name>
<organism evidence="2 3">
    <name type="scientific">Leucosporidium creatinivorum</name>
    <dbReference type="NCBI Taxonomy" id="106004"/>
    <lineage>
        <taxon>Eukaryota</taxon>
        <taxon>Fungi</taxon>
        <taxon>Dikarya</taxon>
        <taxon>Basidiomycota</taxon>
        <taxon>Pucciniomycotina</taxon>
        <taxon>Microbotryomycetes</taxon>
        <taxon>Leucosporidiales</taxon>
        <taxon>Leucosporidium</taxon>
    </lineage>
</organism>
<protein>
    <submittedName>
        <fullName evidence="2">Uncharacterized protein</fullName>
    </submittedName>
</protein>
<evidence type="ECO:0000313" key="2">
    <source>
        <dbReference type="EMBL" id="ORY88715.1"/>
    </source>
</evidence>
<sequence>MAADTPTAHSILTSFLLTSTSYTLPSLPSLRSLDSRLPDSDLKQAHRELLQHRNGLRAQLQQNINQYQLLPKEAVQQLKRNAVNKREEEEGDEGEDEEYLTLEQVMQRLEQEEKELGAEVQELNGAVEDQKALLDAFADRIETTATNAAPTPPSVKRELEATLGELERDVKKYRGLVDEINRQAGRS</sequence>
<dbReference type="AlphaFoldDB" id="A0A1Y2FXC4"/>
<reference evidence="2 3" key="1">
    <citation type="submission" date="2016-07" db="EMBL/GenBank/DDBJ databases">
        <title>Pervasive Adenine N6-methylation of Active Genes in Fungi.</title>
        <authorList>
            <consortium name="DOE Joint Genome Institute"/>
            <person name="Mondo S.J."/>
            <person name="Dannebaum R.O."/>
            <person name="Kuo R.C."/>
            <person name="Labutti K."/>
            <person name="Haridas S."/>
            <person name="Kuo A."/>
            <person name="Salamov A."/>
            <person name="Ahrendt S.R."/>
            <person name="Lipzen A."/>
            <person name="Sullivan W."/>
            <person name="Andreopoulos W.B."/>
            <person name="Clum A."/>
            <person name="Lindquist E."/>
            <person name="Daum C."/>
            <person name="Ramamoorthy G.K."/>
            <person name="Gryganskyi A."/>
            <person name="Culley D."/>
            <person name="Magnuson J.K."/>
            <person name="James T.Y."/>
            <person name="O'Malley M.A."/>
            <person name="Stajich J.E."/>
            <person name="Spatafora J.W."/>
            <person name="Visel A."/>
            <person name="Grigoriev I.V."/>
        </authorList>
    </citation>
    <scope>NUCLEOTIDE SEQUENCE [LARGE SCALE GENOMIC DNA]</scope>
    <source>
        <strain evidence="2 3">62-1032</strain>
    </source>
</reference>